<dbReference type="SMART" id="SM00987">
    <property type="entry name" value="UreE_C"/>
    <property type="match status" value="1"/>
</dbReference>
<feature type="domain" description="Uracil-DNA glycosylase-like" evidence="12">
    <location>
        <begin position="112"/>
        <end position="261"/>
    </location>
</feature>
<gene>
    <name evidence="13" type="ORF">Pan216_57830</name>
</gene>
<dbReference type="OrthoDB" id="5290748at2"/>
<dbReference type="GO" id="GO:0004844">
    <property type="term" value="F:uracil DNA N-glycosylase activity"/>
    <property type="evidence" value="ECO:0007669"/>
    <property type="project" value="UniProtKB-EC"/>
</dbReference>
<keyword evidence="10" id="KW-0411">Iron-sulfur</keyword>
<dbReference type="InterPro" id="IPR051536">
    <property type="entry name" value="UDG_Type-4/5"/>
</dbReference>
<dbReference type="SUPFAM" id="SSF52141">
    <property type="entry name" value="Uracil-DNA glycosylase-like"/>
    <property type="match status" value="1"/>
</dbReference>
<evidence type="ECO:0000256" key="5">
    <source>
        <dbReference type="ARBA" id="ARBA00022485"/>
    </source>
</evidence>
<protein>
    <recommendedName>
        <fullName evidence="4">Type-4 uracil-DNA glycosylase</fullName>
        <ecNumber evidence="3">3.2.2.27</ecNumber>
    </recommendedName>
</protein>
<dbReference type="AlphaFoldDB" id="A0A518BD50"/>
<comment type="catalytic activity">
    <reaction evidence="1">
        <text>Hydrolyzes single-stranded DNA or mismatched double-stranded DNA and polynucleotides, releasing free uracil.</text>
        <dbReference type="EC" id="3.2.2.27"/>
    </reaction>
</comment>
<name>A0A518BD50_9BACT</name>
<evidence type="ECO:0000256" key="3">
    <source>
        <dbReference type="ARBA" id="ARBA00012030"/>
    </source>
</evidence>
<proteinExistence type="inferred from homology"/>
<evidence type="ECO:0000256" key="7">
    <source>
        <dbReference type="ARBA" id="ARBA00022763"/>
    </source>
</evidence>
<dbReference type="RefSeq" id="WP_145263412.1">
    <property type="nucleotide sequence ID" value="NZ_CP036279.1"/>
</dbReference>
<evidence type="ECO:0000256" key="2">
    <source>
        <dbReference type="ARBA" id="ARBA00006521"/>
    </source>
</evidence>
<accession>A0A518BD50</accession>
<keyword evidence="6" id="KW-0479">Metal-binding</keyword>
<evidence type="ECO:0000256" key="4">
    <source>
        <dbReference type="ARBA" id="ARBA00019403"/>
    </source>
</evidence>
<evidence type="ECO:0000313" key="14">
    <source>
        <dbReference type="Proteomes" id="UP000317093"/>
    </source>
</evidence>
<comment type="similarity">
    <text evidence="2">Belongs to the uracil-DNA glycosylase (UDG) superfamily. Type 4 (UDGa) family.</text>
</comment>
<dbReference type="PANTHER" id="PTHR33693:SF1">
    <property type="entry name" value="TYPE-4 URACIL-DNA GLYCOSYLASE"/>
    <property type="match status" value="1"/>
</dbReference>
<dbReference type="InterPro" id="IPR005273">
    <property type="entry name" value="Ura-DNA_glyco_family4"/>
</dbReference>
<sequence>MDRAWRYRLEAMRRAGLEYVDKGRLEEASPSPAPSIDAPMESAVEAETAMASSPPSPIEVVAEPVTIHQAAEGPEPGMPRKSKSDLLKLLSEEVADCTCCSVLAEHRTQTVFSDGSSKAELCFVGEAPGADEDRQGVPFVGRAGQLLTKIIEACKLQRDEVYICNVLKCRPPDNRNPMPDEIENCRPFLERQLEILKPKMMVALGKYAAAHLLREPPAKVPITRLRGQIREYCGIPFMITLHPAYLLRNPNAKRDVWEDMKEVMRQIGRPVD</sequence>
<dbReference type="InterPro" id="IPR036895">
    <property type="entry name" value="Uracil-DNA_glycosylase-like_sf"/>
</dbReference>
<evidence type="ECO:0000256" key="11">
    <source>
        <dbReference type="ARBA" id="ARBA00023204"/>
    </source>
</evidence>
<evidence type="ECO:0000313" key="13">
    <source>
        <dbReference type="EMBL" id="QDU64889.1"/>
    </source>
</evidence>
<keyword evidence="8" id="KW-0378">Hydrolase</keyword>
<dbReference type="Gene3D" id="3.40.470.10">
    <property type="entry name" value="Uracil-DNA glycosylase-like domain"/>
    <property type="match status" value="1"/>
</dbReference>
<dbReference type="GO" id="GO:0006281">
    <property type="term" value="P:DNA repair"/>
    <property type="evidence" value="ECO:0007669"/>
    <property type="project" value="UniProtKB-KW"/>
</dbReference>
<evidence type="ECO:0000256" key="10">
    <source>
        <dbReference type="ARBA" id="ARBA00023014"/>
    </source>
</evidence>
<dbReference type="GO" id="GO:0051539">
    <property type="term" value="F:4 iron, 4 sulfur cluster binding"/>
    <property type="evidence" value="ECO:0007669"/>
    <property type="project" value="UniProtKB-KW"/>
</dbReference>
<dbReference type="CDD" id="cd10030">
    <property type="entry name" value="UDG-F4_TTUDGA_SPO1dp_like"/>
    <property type="match status" value="1"/>
</dbReference>
<dbReference type="NCBIfam" id="TIGR00758">
    <property type="entry name" value="UDG_fam4"/>
    <property type="match status" value="1"/>
</dbReference>
<keyword evidence="11" id="KW-0234">DNA repair</keyword>
<keyword evidence="9" id="KW-0408">Iron</keyword>
<dbReference type="EC" id="3.2.2.27" evidence="3"/>
<dbReference type="SMART" id="SM00986">
    <property type="entry name" value="UDG"/>
    <property type="match status" value="1"/>
</dbReference>
<keyword evidence="14" id="KW-1185">Reference proteome</keyword>
<dbReference type="InterPro" id="IPR005122">
    <property type="entry name" value="Uracil-DNA_glycosylase-like"/>
</dbReference>
<dbReference type="Proteomes" id="UP000317093">
    <property type="component" value="Chromosome"/>
</dbReference>
<evidence type="ECO:0000256" key="9">
    <source>
        <dbReference type="ARBA" id="ARBA00023004"/>
    </source>
</evidence>
<dbReference type="GO" id="GO:0046872">
    <property type="term" value="F:metal ion binding"/>
    <property type="evidence" value="ECO:0007669"/>
    <property type="project" value="UniProtKB-KW"/>
</dbReference>
<dbReference type="KEGG" id="knv:Pan216_57830"/>
<dbReference type="Pfam" id="PF03167">
    <property type="entry name" value="UDG"/>
    <property type="match status" value="1"/>
</dbReference>
<dbReference type="PANTHER" id="PTHR33693">
    <property type="entry name" value="TYPE-5 URACIL-DNA GLYCOSYLASE"/>
    <property type="match status" value="1"/>
</dbReference>
<dbReference type="EMBL" id="CP036279">
    <property type="protein sequence ID" value="QDU64889.1"/>
    <property type="molecule type" value="Genomic_DNA"/>
</dbReference>
<keyword evidence="5" id="KW-0004">4Fe-4S</keyword>
<evidence type="ECO:0000256" key="1">
    <source>
        <dbReference type="ARBA" id="ARBA00001400"/>
    </source>
</evidence>
<evidence type="ECO:0000259" key="12">
    <source>
        <dbReference type="SMART" id="SM00986"/>
    </source>
</evidence>
<evidence type="ECO:0000256" key="8">
    <source>
        <dbReference type="ARBA" id="ARBA00022801"/>
    </source>
</evidence>
<organism evidence="13 14">
    <name type="scientific">Kolteria novifilia</name>
    <dbReference type="NCBI Taxonomy" id="2527975"/>
    <lineage>
        <taxon>Bacteria</taxon>
        <taxon>Pseudomonadati</taxon>
        <taxon>Planctomycetota</taxon>
        <taxon>Planctomycetia</taxon>
        <taxon>Kolteriales</taxon>
        <taxon>Kolteriaceae</taxon>
        <taxon>Kolteria</taxon>
    </lineage>
</organism>
<keyword evidence="7" id="KW-0227">DNA damage</keyword>
<reference evidence="13 14" key="1">
    <citation type="submission" date="2019-02" db="EMBL/GenBank/DDBJ databases">
        <title>Deep-cultivation of Planctomycetes and their phenomic and genomic characterization uncovers novel biology.</title>
        <authorList>
            <person name="Wiegand S."/>
            <person name="Jogler M."/>
            <person name="Boedeker C."/>
            <person name="Pinto D."/>
            <person name="Vollmers J."/>
            <person name="Rivas-Marin E."/>
            <person name="Kohn T."/>
            <person name="Peeters S.H."/>
            <person name="Heuer A."/>
            <person name="Rast P."/>
            <person name="Oberbeckmann S."/>
            <person name="Bunk B."/>
            <person name="Jeske O."/>
            <person name="Meyerdierks A."/>
            <person name="Storesund J.E."/>
            <person name="Kallscheuer N."/>
            <person name="Luecker S."/>
            <person name="Lage O.M."/>
            <person name="Pohl T."/>
            <person name="Merkel B.J."/>
            <person name="Hornburger P."/>
            <person name="Mueller R.-W."/>
            <person name="Bruemmer F."/>
            <person name="Labrenz M."/>
            <person name="Spormann A.M."/>
            <person name="Op den Camp H."/>
            <person name="Overmann J."/>
            <person name="Amann R."/>
            <person name="Jetten M.S.M."/>
            <person name="Mascher T."/>
            <person name="Medema M.H."/>
            <person name="Devos D.P."/>
            <person name="Kaster A.-K."/>
            <person name="Ovreas L."/>
            <person name="Rohde M."/>
            <person name="Galperin M.Y."/>
            <person name="Jogler C."/>
        </authorList>
    </citation>
    <scope>NUCLEOTIDE SEQUENCE [LARGE SCALE GENOMIC DNA]</scope>
    <source>
        <strain evidence="13 14">Pan216</strain>
    </source>
</reference>
<evidence type="ECO:0000256" key="6">
    <source>
        <dbReference type="ARBA" id="ARBA00022723"/>
    </source>
</evidence>